<dbReference type="PANTHER" id="PTHR33221:SF4">
    <property type="entry name" value="HTH-TYPE TRANSCRIPTIONAL REPRESSOR NSRR"/>
    <property type="match status" value="1"/>
</dbReference>
<sequence length="165" mass="17889">MQLTKQTDYALRLLIYLAAVGRRVSIAEVAEAQGISRTHLMKIANLLTVRGFIAAARGRGGGISLARTAETIKLKDVIRATEPSCPLVDCLGCRLIARCRLEPILDEAMAAFWSVLGDYSLADLVDRKVGRQPRNAAAGKALPYADVNDNRAFTDVSSRERFGAA</sequence>
<dbReference type="RefSeq" id="WP_115381589.1">
    <property type="nucleotide sequence ID" value="NZ_JBHUFC010000008.1"/>
</dbReference>
<protein>
    <submittedName>
        <fullName evidence="2">RrF2 family transcriptional regulator</fullName>
    </submittedName>
</protein>
<evidence type="ECO:0000313" key="2">
    <source>
        <dbReference type="EMBL" id="MFD1789184.1"/>
    </source>
</evidence>
<dbReference type="Proteomes" id="UP001597283">
    <property type="component" value="Unassembled WGS sequence"/>
</dbReference>
<dbReference type="Pfam" id="PF02082">
    <property type="entry name" value="Rrf2"/>
    <property type="match status" value="1"/>
</dbReference>
<evidence type="ECO:0000256" key="1">
    <source>
        <dbReference type="ARBA" id="ARBA00023125"/>
    </source>
</evidence>
<keyword evidence="1" id="KW-0238">DNA-binding</keyword>
<dbReference type="Gene3D" id="1.10.10.10">
    <property type="entry name" value="Winged helix-like DNA-binding domain superfamily/Winged helix DNA-binding domain"/>
    <property type="match status" value="1"/>
</dbReference>
<keyword evidence="3" id="KW-1185">Reference proteome</keyword>
<gene>
    <name evidence="2" type="ORF">ACFSC3_16605</name>
</gene>
<accession>A0ABW4NGG4</accession>
<reference evidence="3" key="1">
    <citation type="journal article" date="2019" name="Int. J. Syst. Evol. Microbiol.">
        <title>The Global Catalogue of Microorganisms (GCM) 10K type strain sequencing project: providing services to taxonomists for standard genome sequencing and annotation.</title>
        <authorList>
            <consortium name="The Broad Institute Genomics Platform"/>
            <consortium name="The Broad Institute Genome Sequencing Center for Infectious Disease"/>
            <person name="Wu L."/>
            <person name="Ma J."/>
        </authorList>
    </citation>
    <scope>NUCLEOTIDE SEQUENCE [LARGE SCALE GENOMIC DNA]</scope>
    <source>
        <strain evidence="3">Q85</strain>
    </source>
</reference>
<dbReference type="SUPFAM" id="SSF46785">
    <property type="entry name" value="Winged helix' DNA-binding domain"/>
    <property type="match status" value="1"/>
</dbReference>
<evidence type="ECO:0000313" key="3">
    <source>
        <dbReference type="Proteomes" id="UP001597283"/>
    </source>
</evidence>
<proteinExistence type="predicted"/>
<dbReference type="InterPro" id="IPR036388">
    <property type="entry name" value="WH-like_DNA-bd_sf"/>
</dbReference>
<comment type="caution">
    <text evidence="2">The sequence shown here is derived from an EMBL/GenBank/DDBJ whole genome shotgun (WGS) entry which is preliminary data.</text>
</comment>
<dbReference type="InterPro" id="IPR000944">
    <property type="entry name" value="Tscrpt_reg_Rrf2"/>
</dbReference>
<dbReference type="PANTHER" id="PTHR33221">
    <property type="entry name" value="WINGED HELIX-TURN-HELIX TRANSCRIPTIONAL REGULATOR, RRF2 FAMILY"/>
    <property type="match status" value="1"/>
</dbReference>
<dbReference type="PROSITE" id="PS51197">
    <property type="entry name" value="HTH_RRF2_2"/>
    <property type="match status" value="1"/>
</dbReference>
<dbReference type="InterPro" id="IPR036390">
    <property type="entry name" value="WH_DNA-bd_sf"/>
</dbReference>
<dbReference type="EMBL" id="JBHUFC010000008">
    <property type="protein sequence ID" value="MFD1789184.1"/>
    <property type="molecule type" value="Genomic_DNA"/>
</dbReference>
<name>A0ABW4NGG4_9SPHN</name>
<dbReference type="NCBIfam" id="TIGR00738">
    <property type="entry name" value="rrf2_super"/>
    <property type="match status" value="1"/>
</dbReference>
<organism evidence="2 3">
    <name type="scientific">Sphingomonas floccifaciens</name>
    <dbReference type="NCBI Taxonomy" id="1844115"/>
    <lineage>
        <taxon>Bacteria</taxon>
        <taxon>Pseudomonadati</taxon>
        <taxon>Pseudomonadota</taxon>
        <taxon>Alphaproteobacteria</taxon>
        <taxon>Sphingomonadales</taxon>
        <taxon>Sphingomonadaceae</taxon>
        <taxon>Sphingomonas</taxon>
    </lineage>
</organism>